<feature type="non-terminal residue" evidence="1">
    <location>
        <position position="1"/>
    </location>
</feature>
<gene>
    <name evidence="1" type="ORF">METZ01_LOCUS126663</name>
</gene>
<sequence>VDDTRSTAPLKGDFACCSAIVSGSLQDHFAEPADYDLSRSNQLVRVVVTCANRKVAVPSRDLRLGTYPTDLRARATRWTRRLDSPKSDRLEARHLYQGEHWSVVKRMADQASDFGCIAEVWIVSAGYGLVPISANLESYSATFSPGSDDSVAQRDNQAWWDLLASWRNRDLPRPRSLTELALQNTSAPMIVALSKTYLQAVLHDLTSAAEAMGKKADLLLVSTGSPPGGLEEVQLPCDARFLASLGGSRTSLNARVADRIIATSDRHEFDLAKVRNLLQKDLDRSKDILRYDRRKQTDFEIRNWIRTRLNIDCFSRSSLLREFRDAGFACEQRRFAELYEEAIAGNCR</sequence>
<protein>
    <submittedName>
        <fullName evidence="1">Uncharacterized protein</fullName>
    </submittedName>
</protein>
<name>A0A381Y9N6_9ZZZZ</name>
<organism evidence="1">
    <name type="scientific">marine metagenome</name>
    <dbReference type="NCBI Taxonomy" id="408172"/>
    <lineage>
        <taxon>unclassified sequences</taxon>
        <taxon>metagenomes</taxon>
        <taxon>ecological metagenomes</taxon>
    </lineage>
</organism>
<dbReference type="AlphaFoldDB" id="A0A381Y9N6"/>
<reference evidence="1" key="1">
    <citation type="submission" date="2018-05" db="EMBL/GenBank/DDBJ databases">
        <authorList>
            <person name="Lanie J.A."/>
            <person name="Ng W.-L."/>
            <person name="Kazmierczak K.M."/>
            <person name="Andrzejewski T.M."/>
            <person name="Davidsen T.M."/>
            <person name="Wayne K.J."/>
            <person name="Tettelin H."/>
            <person name="Glass J.I."/>
            <person name="Rusch D."/>
            <person name="Podicherti R."/>
            <person name="Tsui H.-C.T."/>
            <person name="Winkler M.E."/>
        </authorList>
    </citation>
    <scope>NUCLEOTIDE SEQUENCE</scope>
</reference>
<evidence type="ECO:0000313" key="1">
    <source>
        <dbReference type="EMBL" id="SVA73809.1"/>
    </source>
</evidence>
<proteinExistence type="predicted"/>
<dbReference type="EMBL" id="UINC01017723">
    <property type="protein sequence ID" value="SVA73809.1"/>
    <property type="molecule type" value="Genomic_DNA"/>
</dbReference>
<accession>A0A381Y9N6</accession>